<sequence>NESWTLKLQIELKMGGGVAISLSSGAVCGGATVISEEFLTSQADQQIFAPQSIEVHMRYLKRNSHADDIAFDKEKLNRQNLHELEYVIVAGGTGLGAYGRR</sequence>
<evidence type="ECO:0000313" key="2">
    <source>
        <dbReference type="Proteomes" id="UP000076532"/>
    </source>
</evidence>
<dbReference type="OrthoDB" id="3069842at2759"/>
<dbReference type="STRING" id="436010.A0A167TKR9"/>
<accession>A0A167TKR9</accession>
<dbReference type="AlphaFoldDB" id="A0A167TKR9"/>
<organism evidence="1 2">
    <name type="scientific">Athelia psychrophila</name>
    <dbReference type="NCBI Taxonomy" id="1759441"/>
    <lineage>
        <taxon>Eukaryota</taxon>
        <taxon>Fungi</taxon>
        <taxon>Dikarya</taxon>
        <taxon>Basidiomycota</taxon>
        <taxon>Agaricomycotina</taxon>
        <taxon>Agaricomycetes</taxon>
        <taxon>Agaricomycetidae</taxon>
        <taxon>Atheliales</taxon>
        <taxon>Atheliaceae</taxon>
        <taxon>Athelia</taxon>
    </lineage>
</organism>
<dbReference type="EMBL" id="KV418189">
    <property type="protein sequence ID" value="KZP03038.1"/>
    <property type="molecule type" value="Genomic_DNA"/>
</dbReference>
<dbReference type="Proteomes" id="UP000076532">
    <property type="component" value="Unassembled WGS sequence"/>
</dbReference>
<reference evidence="1 2" key="1">
    <citation type="journal article" date="2016" name="Mol. Biol. Evol.">
        <title>Comparative Genomics of Early-Diverging Mushroom-Forming Fungi Provides Insights into the Origins of Lignocellulose Decay Capabilities.</title>
        <authorList>
            <person name="Nagy L.G."/>
            <person name="Riley R."/>
            <person name="Tritt A."/>
            <person name="Adam C."/>
            <person name="Daum C."/>
            <person name="Floudas D."/>
            <person name="Sun H."/>
            <person name="Yadav J.S."/>
            <person name="Pangilinan J."/>
            <person name="Larsson K.H."/>
            <person name="Matsuura K."/>
            <person name="Barry K."/>
            <person name="Labutti K."/>
            <person name="Kuo R."/>
            <person name="Ohm R.A."/>
            <person name="Bhattacharya S.S."/>
            <person name="Shirouzu T."/>
            <person name="Yoshinaga Y."/>
            <person name="Martin F.M."/>
            <person name="Grigoriev I.V."/>
            <person name="Hibbett D.S."/>
        </authorList>
    </citation>
    <scope>NUCLEOTIDE SEQUENCE [LARGE SCALE GENOMIC DNA]</scope>
    <source>
        <strain evidence="1 2">CBS 109695</strain>
    </source>
</reference>
<keyword evidence="2" id="KW-1185">Reference proteome</keyword>
<protein>
    <submittedName>
        <fullName evidence="1">Uncharacterized protein</fullName>
    </submittedName>
</protein>
<evidence type="ECO:0000313" key="1">
    <source>
        <dbReference type="EMBL" id="KZP03038.1"/>
    </source>
</evidence>
<dbReference type="Gene3D" id="6.10.250.1930">
    <property type="match status" value="1"/>
</dbReference>
<name>A0A167TKR9_9AGAM</name>
<proteinExistence type="predicted"/>
<feature type="non-terminal residue" evidence="1">
    <location>
        <position position="1"/>
    </location>
</feature>
<gene>
    <name evidence="1" type="ORF">FIBSPDRAFT_905321</name>
</gene>